<dbReference type="InterPro" id="IPR050253">
    <property type="entry name" value="Seed_Storage-Functional"/>
</dbReference>
<dbReference type="HOGENOM" id="CLU_2801660_0_0_1"/>
<evidence type="ECO:0000256" key="1">
    <source>
        <dbReference type="ARBA" id="ARBA00007178"/>
    </source>
</evidence>
<feature type="non-terminal residue" evidence="6">
    <location>
        <position position="1"/>
    </location>
</feature>
<dbReference type="PRINTS" id="PR00439">
    <property type="entry name" value="11SGLOBULIN"/>
</dbReference>
<evidence type="ECO:0000256" key="3">
    <source>
        <dbReference type="ARBA" id="ARBA00023129"/>
    </source>
</evidence>
<dbReference type="OrthoDB" id="1903982at2759"/>
<dbReference type="Gramene" id="EFJ17153">
    <property type="protein sequence ID" value="EFJ17153"/>
    <property type="gene ID" value="SELMODRAFT_18977"/>
</dbReference>
<evidence type="ECO:0000313" key="7">
    <source>
        <dbReference type="Proteomes" id="UP000001514"/>
    </source>
</evidence>
<evidence type="ECO:0000313" key="6">
    <source>
        <dbReference type="EMBL" id="EFJ17153.1"/>
    </source>
</evidence>
<dbReference type="KEGG" id="smo:SELMODRAFT_18977"/>
<keyword evidence="2" id="KW-0758">Storage protein</keyword>
<evidence type="ECO:0000256" key="2">
    <source>
        <dbReference type="ARBA" id="ARBA00022761"/>
    </source>
</evidence>
<accession>D8SEP3</accession>
<dbReference type="InterPro" id="IPR014710">
    <property type="entry name" value="RmlC-like_jellyroll"/>
</dbReference>
<keyword evidence="4" id="KW-1015">Disulfide bond</keyword>
<proteinExistence type="inferred from homology"/>
<dbReference type="GO" id="GO:0045735">
    <property type="term" value="F:nutrient reservoir activity"/>
    <property type="evidence" value="ECO:0007669"/>
    <property type="project" value="UniProtKB-KW"/>
</dbReference>
<dbReference type="EMBL" id="GL377615">
    <property type="protein sequence ID" value="EFJ17153.1"/>
    <property type="molecule type" value="Genomic_DNA"/>
</dbReference>
<dbReference type="Pfam" id="PF00190">
    <property type="entry name" value="Cupin_1"/>
    <property type="match status" value="1"/>
</dbReference>
<dbReference type="Proteomes" id="UP000001514">
    <property type="component" value="Unassembled WGS sequence"/>
</dbReference>
<dbReference type="InterPro" id="IPR011051">
    <property type="entry name" value="RmlC_Cupin_sf"/>
</dbReference>
<dbReference type="Gene3D" id="2.60.120.10">
    <property type="entry name" value="Jelly Rolls"/>
    <property type="match status" value="1"/>
</dbReference>
<reference evidence="6 7" key="1">
    <citation type="journal article" date="2011" name="Science">
        <title>The Selaginella genome identifies genetic changes associated with the evolution of vascular plants.</title>
        <authorList>
            <person name="Banks J.A."/>
            <person name="Nishiyama T."/>
            <person name="Hasebe M."/>
            <person name="Bowman J.L."/>
            <person name="Gribskov M."/>
            <person name="dePamphilis C."/>
            <person name="Albert V.A."/>
            <person name="Aono N."/>
            <person name="Aoyama T."/>
            <person name="Ambrose B.A."/>
            <person name="Ashton N.W."/>
            <person name="Axtell M.J."/>
            <person name="Barker E."/>
            <person name="Barker M.S."/>
            <person name="Bennetzen J.L."/>
            <person name="Bonawitz N.D."/>
            <person name="Chapple C."/>
            <person name="Cheng C."/>
            <person name="Correa L.G."/>
            <person name="Dacre M."/>
            <person name="DeBarry J."/>
            <person name="Dreyer I."/>
            <person name="Elias M."/>
            <person name="Engstrom E.M."/>
            <person name="Estelle M."/>
            <person name="Feng L."/>
            <person name="Finet C."/>
            <person name="Floyd S.K."/>
            <person name="Frommer W.B."/>
            <person name="Fujita T."/>
            <person name="Gramzow L."/>
            <person name="Gutensohn M."/>
            <person name="Harholt J."/>
            <person name="Hattori M."/>
            <person name="Heyl A."/>
            <person name="Hirai T."/>
            <person name="Hiwatashi Y."/>
            <person name="Ishikawa M."/>
            <person name="Iwata M."/>
            <person name="Karol K.G."/>
            <person name="Koehler B."/>
            <person name="Kolukisaoglu U."/>
            <person name="Kubo M."/>
            <person name="Kurata T."/>
            <person name="Lalonde S."/>
            <person name="Li K."/>
            <person name="Li Y."/>
            <person name="Litt A."/>
            <person name="Lyons E."/>
            <person name="Manning G."/>
            <person name="Maruyama T."/>
            <person name="Michael T.P."/>
            <person name="Mikami K."/>
            <person name="Miyazaki S."/>
            <person name="Morinaga S."/>
            <person name="Murata T."/>
            <person name="Mueller-Roeber B."/>
            <person name="Nelson D.R."/>
            <person name="Obara M."/>
            <person name="Oguri Y."/>
            <person name="Olmstead R.G."/>
            <person name="Onodera N."/>
            <person name="Petersen B.L."/>
            <person name="Pils B."/>
            <person name="Prigge M."/>
            <person name="Rensing S.A."/>
            <person name="Riano-Pachon D.M."/>
            <person name="Roberts A.W."/>
            <person name="Sato Y."/>
            <person name="Scheller H.V."/>
            <person name="Schulz B."/>
            <person name="Schulz C."/>
            <person name="Shakirov E.V."/>
            <person name="Shibagaki N."/>
            <person name="Shinohara N."/>
            <person name="Shippen D.E."/>
            <person name="Soerensen I."/>
            <person name="Sotooka R."/>
            <person name="Sugimoto N."/>
            <person name="Sugita M."/>
            <person name="Sumikawa N."/>
            <person name="Tanurdzic M."/>
            <person name="Theissen G."/>
            <person name="Ulvskov P."/>
            <person name="Wakazuki S."/>
            <person name="Weng J.K."/>
            <person name="Willats W.W."/>
            <person name="Wipf D."/>
            <person name="Wolf P.G."/>
            <person name="Yang L."/>
            <person name="Zimmer A.D."/>
            <person name="Zhu Q."/>
            <person name="Mitros T."/>
            <person name="Hellsten U."/>
            <person name="Loque D."/>
            <person name="Otillar R."/>
            <person name="Salamov A."/>
            <person name="Schmutz J."/>
            <person name="Shapiro H."/>
            <person name="Lindquist E."/>
            <person name="Lucas S."/>
            <person name="Rokhsar D."/>
            <person name="Grigoriev I.V."/>
        </authorList>
    </citation>
    <scope>NUCLEOTIDE SEQUENCE [LARGE SCALE GENOMIC DNA]</scope>
</reference>
<dbReference type="InterPro" id="IPR006045">
    <property type="entry name" value="Cupin_1"/>
</dbReference>
<keyword evidence="3" id="KW-0708">Seed storage protein</keyword>
<dbReference type="PANTHER" id="PTHR31189:SF54">
    <property type="entry name" value="11S GLOBULIN SEED STORAGE PROTEIN 2-LIKE"/>
    <property type="match status" value="1"/>
</dbReference>
<sequence length="68" mass="7677">AMVAPNWFHGSHQILYVVHGRGRIEVVDPSGERVLDEELEQCSLVVVPAFYPSTKIASSEESFHYITF</sequence>
<comment type="similarity">
    <text evidence="1">Belongs to the 11S seed storage protein (globulins) family.</text>
</comment>
<dbReference type="PANTHER" id="PTHR31189">
    <property type="entry name" value="OS03G0336100 PROTEIN-RELATED"/>
    <property type="match status" value="1"/>
</dbReference>
<protein>
    <recommendedName>
        <fullName evidence="5">Cupin type-1 domain-containing protein</fullName>
    </recommendedName>
</protein>
<name>D8SEP3_SELML</name>
<dbReference type="InterPro" id="IPR006044">
    <property type="entry name" value="11S_seedstore_pln"/>
</dbReference>
<dbReference type="AlphaFoldDB" id="D8SEP3"/>
<keyword evidence="7" id="KW-1185">Reference proteome</keyword>
<gene>
    <name evidence="6" type="ORF">SELMODRAFT_18977</name>
</gene>
<evidence type="ECO:0000259" key="5">
    <source>
        <dbReference type="Pfam" id="PF00190"/>
    </source>
</evidence>
<feature type="non-terminal residue" evidence="6">
    <location>
        <position position="68"/>
    </location>
</feature>
<dbReference type="SUPFAM" id="SSF51182">
    <property type="entry name" value="RmlC-like cupins"/>
    <property type="match status" value="1"/>
</dbReference>
<dbReference type="InParanoid" id="D8SEP3"/>
<evidence type="ECO:0000256" key="4">
    <source>
        <dbReference type="ARBA" id="ARBA00023157"/>
    </source>
</evidence>
<organism evidence="7">
    <name type="scientific">Selaginella moellendorffii</name>
    <name type="common">Spikemoss</name>
    <dbReference type="NCBI Taxonomy" id="88036"/>
    <lineage>
        <taxon>Eukaryota</taxon>
        <taxon>Viridiplantae</taxon>
        <taxon>Streptophyta</taxon>
        <taxon>Embryophyta</taxon>
        <taxon>Tracheophyta</taxon>
        <taxon>Lycopodiopsida</taxon>
        <taxon>Selaginellales</taxon>
        <taxon>Selaginellaceae</taxon>
        <taxon>Selaginella</taxon>
    </lineage>
</organism>
<feature type="domain" description="Cupin type-1" evidence="5">
    <location>
        <begin position="1"/>
        <end position="68"/>
    </location>
</feature>